<organism evidence="1 2">
    <name type="scientific">Algoriphagus limi</name>
    <dbReference type="NCBI Taxonomy" id="2975273"/>
    <lineage>
        <taxon>Bacteria</taxon>
        <taxon>Pseudomonadati</taxon>
        <taxon>Bacteroidota</taxon>
        <taxon>Cytophagia</taxon>
        <taxon>Cytophagales</taxon>
        <taxon>Cyclobacteriaceae</taxon>
        <taxon>Algoriphagus</taxon>
    </lineage>
</organism>
<dbReference type="CDD" id="cd02980">
    <property type="entry name" value="TRX_Fd_family"/>
    <property type="match status" value="1"/>
</dbReference>
<dbReference type="EMBL" id="JANWGH010000001">
    <property type="protein sequence ID" value="MCS5489270.1"/>
    <property type="molecule type" value="Genomic_DNA"/>
</dbReference>
<dbReference type="Gene3D" id="3.40.30.10">
    <property type="entry name" value="Glutaredoxin"/>
    <property type="match status" value="1"/>
</dbReference>
<gene>
    <name evidence="1" type="ORF">NY014_02445</name>
</gene>
<reference evidence="1 2" key="1">
    <citation type="submission" date="2022-08" db="EMBL/GenBank/DDBJ databases">
        <title>Algoriphagus sp. CAU 1643 isolated from mud.</title>
        <authorList>
            <person name="Kim W."/>
        </authorList>
    </citation>
    <scope>NUCLEOTIDE SEQUENCE [LARGE SCALE GENOMIC DNA]</scope>
    <source>
        <strain evidence="1 2">CAU 1643</strain>
    </source>
</reference>
<proteinExistence type="predicted"/>
<comment type="caution">
    <text evidence="1">The sequence shown here is derived from an EMBL/GenBank/DDBJ whole genome shotgun (WGS) entry which is preliminary data.</text>
</comment>
<keyword evidence="2" id="KW-1185">Reference proteome</keyword>
<accession>A0ABT2G1Y1</accession>
<name>A0ABT2G1Y1_9BACT</name>
<sequence>MRHKRELVFICTGSDCKKAGAKSIKKQLKEDLKSGPLKGHCKLIQTKCMDFCKSAPVVIVGDHFCKKTDSEKVLSILSKGTQK</sequence>
<evidence type="ECO:0000313" key="1">
    <source>
        <dbReference type="EMBL" id="MCS5489270.1"/>
    </source>
</evidence>
<dbReference type="InterPro" id="IPR036249">
    <property type="entry name" value="Thioredoxin-like_sf"/>
</dbReference>
<dbReference type="Proteomes" id="UP001206788">
    <property type="component" value="Unassembled WGS sequence"/>
</dbReference>
<dbReference type="Pfam" id="PF01257">
    <property type="entry name" value="2Fe-2S_thioredx"/>
    <property type="match status" value="1"/>
</dbReference>
<evidence type="ECO:0000313" key="2">
    <source>
        <dbReference type="Proteomes" id="UP001206788"/>
    </source>
</evidence>
<protein>
    <submittedName>
        <fullName evidence="1">(2Fe-2S) ferredoxin domain-containing protein</fullName>
    </submittedName>
</protein>
<dbReference type="RefSeq" id="WP_259412946.1">
    <property type="nucleotide sequence ID" value="NZ_JANWGH010000001.1"/>
</dbReference>
<dbReference type="SUPFAM" id="SSF52833">
    <property type="entry name" value="Thioredoxin-like"/>
    <property type="match status" value="1"/>
</dbReference>